<feature type="binding site" evidence="11">
    <location>
        <position position="454"/>
    </location>
    <ligand>
        <name>Zn(2+)</name>
        <dbReference type="ChEBI" id="CHEBI:29105"/>
    </ligand>
</feature>
<keyword evidence="4 11" id="KW-0479">Metal-binding</keyword>
<dbReference type="Pfam" id="PF12826">
    <property type="entry name" value="HHH_2"/>
    <property type="match status" value="1"/>
</dbReference>
<comment type="similarity">
    <text evidence="11">Belongs to the NAD-dependent DNA ligase family. LigA subfamily.</text>
</comment>
<accession>A0ABS2SKZ8</accession>
<dbReference type="PANTHER" id="PTHR23389">
    <property type="entry name" value="CHROMOSOME TRANSMISSION FIDELITY FACTOR 18"/>
    <property type="match status" value="1"/>
</dbReference>
<dbReference type="CDD" id="cd00114">
    <property type="entry name" value="LIGANc"/>
    <property type="match status" value="1"/>
</dbReference>
<evidence type="ECO:0000313" key="15">
    <source>
        <dbReference type="Proteomes" id="UP000809290"/>
    </source>
</evidence>
<dbReference type="InterPro" id="IPR013840">
    <property type="entry name" value="DNAligase_N"/>
</dbReference>
<dbReference type="Pfam" id="PF03119">
    <property type="entry name" value="DNA_ligase_ZBD"/>
    <property type="match status" value="1"/>
</dbReference>
<feature type="binding site" evidence="11">
    <location>
        <position position="130"/>
    </location>
    <ligand>
        <name>NAD(+)</name>
        <dbReference type="ChEBI" id="CHEBI:57540"/>
    </ligand>
</feature>
<dbReference type="SMART" id="SM00532">
    <property type="entry name" value="LIGANc"/>
    <property type="match status" value="1"/>
</dbReference>
<dbReference type="InterPro" id="IPR036420">
    <property type="entry name" value="BRCT_dom_sf"/>
</dbReference>
<dbReference type="RefSeq" id="WP_204515597.1">
    <property type="nucleotide sequence ID" value="NZ_JAFBCP010000001.1"/>
</dbReference>
<keyword evidence="5 11" id="KW-0227">DNA damage</keyword>
<dbReference type="SMART" id="SM00278">
    <property type="entry name" value="HhH1"/>
    <property type="match status" value="2"/>
</dbReference>
<evidence type="ECO:0000256" key="7">
    <source>
        <dbReference type="ARBA" id="ARBA00022842"/>
    </source>
</evidence>
<keyword evidence="8 11" id="KW-0520">NAD</keyword>
<evidence type="ECO:0000256" key="3">
    <source>
        <dbReference type="ARBA" id="ARBA00022705"/>
    </source>
</evidence>
<dbReference type="Gene3D" id="6.20.10.30">
    <property type="match status" value="1"/>
</dbReference>
<keyword evidence="2 11" id="KW-0436">Ligase</keyword>
<dbReference type="InterPro" id="IPR033136">
    <property type="entry name" value="DNA_ligase_CS"/>
</dbReference>
<dbReference type="Gene3D" id="3.30.470.30">
    <property type="entry name" value="DNA ligase/mRNA capping enzyme"/>
    <property type="match status" value="1"/>
</dbReference>
<dbReference type="InterPro" id="IPR001357">
    <property type="entry name" value="BRCT_dom"/>
</dbReference>
<feature type="binding site" evidence="11">
    <location>
        <position position="311"/>
    </location>
    <ligand>
        <name>NAD(+)</name>
        <dbReference type="ChEBI" id="CHEBI:57540"/>
    </ligand>
</feature>
<comment type="caution">
    <text evidence="14">The sequence shown here is derived from an EMBL/GenBank/DDBJ whole genome shotgun (WGS) entry which is preliminary data.</text>
</comment>
<dbReference type="SMART" id="SM00292">
    <property type="entry name" value="BRCT"/>
    <property type="match status" value="1"/>
</dbReference>
<dbReference type="InterPro" id="IPR010994">
    <property type="entry name" value="RuvA_2-like"/>
</dbReference>
<dbReference type="SUPFAM" id="SSF52113">
    <property type="entry name" value="BRCT domain"/>
    <property type="match status" value="1"/>
</dbReference>
<dbReference type="CDD" id="cd17748">
    <property type="entry name" value="BRCT_DNA_ligase_like"/>
    <property type="match status" value="1"/>
</dbReference>
<keyword evidence="7 11" id="KW-0460">Magnesium</keyword>
<keyword evidence="15" id="KW-1185">Reference proteome</keyword>
<dbReference type="Gene3D" id="3.40.50.10190">
    <property type="entry name" value="BRCT domain"/>
    <property type="match status" value="1"/>
</dbReference>
<dbReference type="PROSITE" id="PS01056">
    <property type="entry name" value="DNA_LIGASE_N2"/>
    <property type="match status" value="1"/>
</dbReference>
<evidence type="ECO:0000256" key="6">
    <source>
        <dbReference type="ARBA" id="ARBA00022833"/>
    </source>
</evidence>
<evidence type="ECO:0000259" key="13">
    <source>
        <dbReference type="PROSITE" id="PS50172"/>
    </source>
</evidence>
<dbReference type="Pfam" id="PF01653">
    <property type="entry name" value="DNA_ligase_aden"/>
    <property type="match status" value="1"/>
</dbReference>
<dbReference type="InterPro" id="IPR041663">
    <property type="entry name" value="DisA/LigA_HHH"/>
</dbReference>
<dbReference type="HAMAP" id="MF_01588">
    <property type="entry name" value="DNA_ligase_A"/>
    <property type="match status" value="1"/>
</dbReference>
<feature type="domain" description="BRCT" evidence="13">
    <location>
        <begin position="657"/>
        <end position="740"/>
    </location>
</feature>
<evidence type="ECO:0000256" key="4">
    <source>
        <dbReference type="ARBA" id="ARBA00022723"/>
    </source>
</evidence>
<dbReference type="PANTHER" id="PTHR23389:SF9">
    <property type="entry name" value="DNA LIGASE"/>
    <property type="match status" value="1"/>
</dbReference>
<dbReference type="PROSITE" id="PS01055">
    <property type="entry name" value="DNA_LIGASE_N1"/>
    <property type="match status" value="1"/>
</dbReference>
<keyword evidence="6 11" id="KW-0862">Zinc</keyword>
<dbReference type="EMBL" id="JAFBCP010000001">
    <property type="protein sequence ID" value="MBM7816937.1"/>
    <property type="molecule type" value="Genomic_DNA"/>
</dbReference>
<dbReference type="InterPro" id="IPR004149">
    <property type="entry name" value="Znf_DNAligase_C4"/>
</dbReference>
<evidence type="ECO:0000256" key="5">
    <source>
        <dbReference type="ARBA" id="ARBA00022763"/>
    </source>
</evidence>
<dbReference type="Proteomes" id="UP000809290">
    <property type="component" value="Unassembled WGS sequence"/>
</dbReference>
<keyword evidence="3 11" id="KW-0235">DNA replication</keyword>
<keyword evidence="11" id="KW-0464">Manganese</keyword>
<evidence type="ECO:0000313" key="14">
    <source>
        <dbReference type="EMBL" id="MBM7816937.1"/>
    </source>
</evidence>
<dbReference type="SUPFAM" id="SSF47781">
    <property type="entry name" value="RuvA domain 2-like"/>
    <property type="match status" value="1"/>
</dbReference>
<dbReference type="EC" id="6.5.1.2" evidence="11 12"/>
<feature type="active site" description="N6-AMP-lysine intermediate" evidence="11">
    <location>
        <position position="132"/>
    </location>
</feature>
<keyword evidence="9 11" id="KW-0234">DNA repair</keyword>
<feature type="binding site" evidence="11">
    <location>
        <position position="190"/>
    </location>
    <ligand>
        <name>NAD(+)</name>
        <dbReference type="ChEBI" id="CHEBI:57540"/>
    </ligand>
</feature>
<dbReference type="Gene3D" id="2.40.50.140">
    <property type="entry name" value="Nucleic acid-binding proteins"/>
    <property type="match status" value="1"/>
</dbReference>
<dbReference type="PIRSF" id="PIRSF001604">
    <property type="entry name" value="LigA"/>
    <property type="match status" value="1"/>
</dbReference>
<dbReference type="InterPro" id="IPR012340">
    <property type="entry name" value="NA-bd_OB-fold"/>
</dbReference>
<comment type="catalytic activity">
    <reaction evidence="10 11 12">
        <text>NAD(+) + (deoxyribonucleotide)n-3'-hydroxyl + 5'-phospho-(deoxyribonucleotide)m = (deoxyribonucleotide)n+m + AMP + beta-nicotinamide D-nucleotide.</text>
        <dbReference type="EC" id="6.5.1.2"/>
    </reaction>
</comment>
<reference evidence="14 15" key="1">
    <citation type="submission" date="2021-01" db="EMBL/GenBank/DDBJ databases">
        <title>Sequencing the genomes of 1000 actinobacteria strains.</title>
        <authorList>
            <person name="Klenk H.-P."/>
        </authorList>
    </citation>
    <scope>NUCLEOTIDE SEQUENCE [LARGE SCALE GENOMIC DNA]</scope>
    <source>
        <strain evidence="14 15">DSM 13657</strain>
    </source>
</reference>
<feature type="binding site" evidence="11">
    <location>
        <position position="448"/>
    </location>
    <ligand>
        <name>Zn(2+)</name>
        <dbReference type="ChEBI" id="CHEBI:29105"/>
    </ligand>
</feature>
<feature type="binding site" evidence="11">
    <location>
        <position position="429"/>
    </location>
    <ligand>
        <name>Zn(2+)</name>
        <dbReference type="ChEBI" id="CHEBI:29105"/>
    </ligand>
</feature>
<dbReference type="SUPFAM" id="SSF50249">
    <property type="entry name" value="Nucleic acid-binding proteins"/>
    <property type="match status" value="1"/>
</dbReference>
<dbReference type="PROSITE" id="PS50172">
    <property type="entry name" value="BRCT"/>
    <property type="match status" value="1"/>
</dbReference>
<dbReference type="InterPro" id="IPR013839">
    <property type="entry name" value="DNAligase_adenylation"/>
</dbReference>
<evidence type="ECO:0000256" key="9">
    <source>
        <dbReference type="ARBA" id="ARBA00023204"/>
    </source>
</evidence>
<evidence type="ECO:0000256" key="10">
    <source>
        <dbReference type="ARBA" id="ARBA00034005"/>
    </source>
</evidence>
<protein>
    <recommendedName>
        <fullName evidence="11 12">DNA ligase</fullName>
        <ecNumber evidence="11 12">6.5.1.2</ecNumber>
    </recommendedName>
    <alternativeName>
        <fullName evidence="11">Polydeoxyribonucleotide synthase [NAD(+)]</fullName>
    </alternativeName>
</protein>
<feature type="binding site" evidence="11">
    <location>
        <position position="153"/>
    </location>
    <ligand>
        <name>NAD(+)</name>
        <dbReference type="ChEBI" id="CHEBI:57540"/>
    </ligand>
</feature>
<name>A0ABS2SKZ8_9MICO</name>
<comment type="function">
    <text evidence="1 11">DNA ligase that catalyzes the formation of phosphodiester linkages between 5'-phosphoryl and 3'-hydroxyl groups in double-stranded DNA using NAD as a coenzyme and as the energy source for the reaction. It is essential for DNA replication and repair of damaged DNA.</text>
</comment>
<dbReference type="SUPFAM" id="SSF56091">
    <property type="entry name" value="DNA ligase/mRNA capping enzyme, catalytic domain"/>
    <property type="match status" value="1"/>
</dbReference>
<dbReference type="NCBIfam" id="NF005932">
    <property type="entry name" value="PRK07956.1"/>
    <property type="match status" value="1"/>
</dbReference>
<dbReference type="InterPro" id="IPR003583">
    <property type="entry name" value="Hlx-hairpin-Hlx_DNA-bd_motif"/>
</dbReference>
<feature type="binding site" evidence="11">
    <location>
        <position position="335"/>
    </location>
    <ligand>
        <name>NAD(+)</name>
        <dbReference type="ChEBI" id="CHEBI:57540"/>
    </ligand>
</feature>
<proteinExistence type="inferred from homology"/>
<dbReference type="GO" id="GO:0003911">
    <property type="term" value="F:DNA ligase (NAD+) activity"/>
    <property type="evidence" value="ECO:0007669"/>
    <property type="project" value="UniProtKB-EC"/>
</dbReference>
<evidence type="ECO:0000256" key="8">
    <source>
        <dbReference type="ARBA" id="ARBA00023027"/>
    </source>
</evidence>
<evidence type="ECO:0000256" key="12">
    <source>
        <dbReference type="RuleBase" id="RU000618"/>
    </source>
</evidence>
<feature type="binding site" evidence="11">
    <location>
        <begin position="50"/>
        <end position="54"/>
    </location>
    <ligand>
        <name>NAD(+)</name>
        <dbReference type="ChEBI" id="CHEBI:57540"/>
    </ligand>
</feature>
<comment type="cofactor">
    <cofactor evidence="11">
        <name>Mg(2+)</name>
        <dbReference type="ChEBI" id="CHEBI:18420"/>
    </cofactor>
    <cofactor evidence="11">
        <name>Mn(2+)</name>
        <dbReference type="ChEBI" id="CHEBI:29035"/>
    </cofactor>
</comment>
<dbReference type="Gene3D" id="1.10.150.20">
    <property type="entry name" value="5' to 3' exonuclease, C-terminal subdomain"/>
    <property type="match status" value="2"/>
</dbReference>
<dbReference type="Gene3D" id="1.10.287.610">
    <property type="entry name" value="Helix hairpin bin"/>
    <property type="match status" value="1"/>
</dbReference>
<feature type="binding site" evidence="11">
    <location>
        <position position="432"/>
    </location>
    <ligand>
        <name>Zn(2+)</name>
        <dbReference type="ChEBI" id="CHEBI:29105"/>
    </ligand>
</feature>
<gene>
    <name evidence="11" type="primary">ligA</name>
    <name evidence="14" type="ORF">JOE56_001631</name>
</gene>
<dbReference type="Pfam" id="PF00533">
    <property type="entry name" value="BRCT"/>
    <property type="match status" value="1"/>
</dbReference>
<organism evidence="14 15">
    <name type="scientific">Brevibacterium paucivorans</name>
    <dbReference type="NCBI Taxonomy" id="170994"/>
    <lineage>
        <taxon>Bacteria</taxon>
        <taxon>Bacillati</taxon>
        <taxon>Actinomycetota</taxon>
        <taxon>Actinomycetes</taxon>
        <taxon>Micrococcales</taxon>
        <taxon>Brevibacteriaceae</taxon>
        <taxon>Brevibacterium</taxon>
    </lineage>
</organism>
<dbReference type="NCBIfam" id="TIGR00575">
    <property type="entry name" value="dnlj"/>
    <property type="match status" value="1"/>
</dbReference>
<dbReference type="InterPro" id="IPR018239">
    <property type="entry name" value="DNA_ligase_AS"/>
</dbReference>
<sequence>MTQTDISRVLSADPSELEPAERQKLAVELAAQIEEHREAYYVHDAPKISDKEFDELVHTLEELESAYPELARDDSPTQKVGGYADTEAFAPVQHVARMYSLEDVFSVEELDQWFERVAKSVPAGTPFLGEVKIDGLACNLLYENGQLVRAATRGDGYTGEDITANVRTIEDIPTTLNATNPPARVEIRGEVFFPSDKFADLNASLVEQGKPPFANPRNAAAGSLRQKDPNVTAQRPLHMLVHGIAAWQSGDAGAQEPTQQSQVYDLLRDWGMPISPYYRVCTTQDDVHAYITEFGERRHELLHEIDGIVVKVDNIALQEELGYTSRAPRWACAYKYPPEEVTTKLLDIRVQVGRTGRVTPFAVMEPVLVAGSTVSRATLHNAHEVKRKGVLIGDDVVIRKAGDVIPEVLGPVTANRDGSERAFVMPTHCPDCGAELYEQKEGDKDLRCPNSETCPAQVANRLAYLASRAALDIELLGEEASLALTQPLGEPPLKSEAGLFDLTVDDLGEVEIEREVKKNGVPTGEIERVKYFFTKEELYASGEKKGQVKKPSQPRANTLAMLDEIEKAKGQPLWRVLVALSIRHVGPTAARDIAAYFRSMDAVRNATVEDLLEVEGVGETIAQSVVDWFAEEWHAHIVDSWAKAGVRMADEPVEESTQPQTLEGLTIVATGSLENFTRDGIKEAIVGAGGKASSSVSKKTAYVVAGENAGSKLTKAQDLGVPVLNEEQFQQLLATGEAPA</sequence>
<evidence type="ECO:0000256" key="2">
    <source>
        <dbReference type="ARBA" id="ARBA00022598"/>
    </source>
</evidence>
<dbReference type="Pfam" id="PF03120">
    <property type="entry name" value="OB_DNA_ligase"/>
    <property type="match status" value="1"/>
</dbReference>
<feature type="binding site" evidence="11">
    <location>
        <begin position="100"/>
        <end position="101"/>
    </location>
    <ligand>
        <name>NAD(+)</name>
        <dbReference type="ChEBI" id="CHEBI:57540"/>
    </ligand>
</feature>
<dbReference type="InterPro" id="IPR001679">
    <property type="entry name" value="DNA_ligase"/>
</dbReference>
<evidence type="ECO:0000256" key="1">
    <source>
        <dbReference type="ARBA" id="ARBA00004067"/>
    </source>
</evidence>
<evidence type="ECO:0000256" key="11">
    <source>
        <dbReference type="HAMAP-Rule" id="MF_01588"/>
    </source>
</evidence>
<dbReference type="InterPro" id="IPR004150">
    <property type="entry name" value="NAD_DNA_ligase_OB"/>
</dbReference>